<evidence type="ECO:0000256" key="1">
    <source>
        <dbReference type="SAM" id="MobiDB-lite"/>
    </source>
</evidence>
<reference evidence="3" key="1">
    <citation type="submission" date="2018-01" db="EMBL/GenBank/DDBJ databases">
        <authorList>
            <person name="Alioto T."/>
            <person name="Alioto T."/>
        </authorList>
    </citation>
    <scope>NUCLEOTIDE SEQUENCE [LARGE SCALE GENOMIC DNA]</scope>
</reference>
<protein>
    <submittedName>
        <fullName evidence="2">Uncharacterized protein</fullName>
    </submittedName>
</protein>
<feature type="compositionally biased region" description="Basic and acidic residues" evidence="1">
    <location>
        <begin position="1"/>
        <end position="19"/>
    </location>
</feature>
<feature type="region of interest" description="Disordered" evidence="1">
    <location>
        <begin position="1"/>
        <end position="121"/>
    </location>
</feature>
<dbReference type="OrthoDB" id="7883459at2759"/>
<sequence>MAEKEPKAPSDSSDMDKNSFHSFCENLSSSDSLDASSTCGSGCDGDDEPQNAEAQQCAHSSSSSSGVSNTMQSFSCTNITDHDFSMDNGDETSIVETPKRNKSKKLSIWHPGPGNSGTRQRLSPVPYVLPSMEAFSLDRPTATLNERVVAGTSRKSEAMQKMLYTGNWVDSQKFNKFDLVVDAYQKYKSAKMNESVTATVDQPKETKIQQEVSSNQPKQPKPKPVEEEYVSPFKNLPLQEPPKESPMLAGLKKPIVLPAGYDLSALQVIKNPNHWSLRPGVRTGDRIY</sequence>
<gene>
    <name evidence="2" type="ORF">DGUA_6G015299</name>
</gene>
<evidence type="ECO:0000313" key="3">
    <source>
        <dbReference type="Proteomes" id="UP000268350"/>
    </source>
</evidence>
<feature type="compositionally biased region" description="Polar residues" evidence="1">
    <location>
        <begin position="66"/>
        <end position="79"/>
    </location>
</feature>
<dbReference type="Proteomes" id="UP000268350">
    <property type="component" value="Unassembled WGS sequence"/>
</dbReference>
<feature type="region of interest" description="Disordered" evidence="1">
    <location>
        <begin position="193"/>
        <end position="227"/>
    </location>
</feature>
<name>A0A3B0JWB0_DROGU</name>
<accession>A0A3B0JWB0</accession>
<feature type="compositionally biased region" description="Low complexity" evidence="1">
    <location>
        <begin position="27"/>
        <end position="37"/>
    </location>
</feature>
<keyword evidence="3" id="KW-1185">Reference proteome</keyword>
<proteinExistence type="predicted"/>
<dbReference type="EMBL" id="OUUW01000009">
    <property type="protein sequence ID" value="SPP85373.1"/>
    <property type="molecule type" value="Genomic_DNA"/>
</dbReference>
<organism evidence="2 3">
    <name type="scientific">Drosophila guanche</name>
    <name type="common">Fruit fly</name>
    <dbReference type="NCBI Taxonomy" id="7266"/>
    <lineage>
        <taxon>Eukaryota</taxon>
        <taxon>Metazoa</taxon>
        <taxon>Ecdysozoa</taxon>
        <taxon>Arthropoda</taxon>
        <taxon>Hexapoda</taxon>
        <taxon>Insecta</taxon>
        <taxon>Pterygota</taxon>
        <taxon>Neoptera</taxon>
        <taxon>Endopterygota</taxon>
        <taxon>Diptera</taxon>
        <taxon>Brachycera</taxon>
        <taxon>Muscomorpha</taxon>
        <taxon>Ephydroidea</taxon>
        <taxon>Drosophilidae</taxon>
        <taxon>Drosophila</taxon>
        <taxon>Sophophora</taxon>
    </lineage>
</organism>
<dbReference type="AlphaFoldDB" id="A0A3B0JWB0"/>
<evidence type="ECO:0000313" key="2">
    <source>
        <dbReference type="EMBL" id="SPP85373.1"/>
    </source>
</evidence>